<evidence type="ECO:0000313" key="5">
    <source>
        <dbReference type="Proteomes" id="UP001284601"/>
    </source>
</evidence>
<accession>A0ABU4HVI2</accession>
<feature type="region of interest" description="Disordered" evidence="1">
    <location>
        <begin position="589"/>
        <end position="609"/>
    </location>
</feature>
<gene>
    <name evidence="4" type="ORF">R7226_17135</name>
</gene>
<dbReference type="EMBL" id="JAWSTH010000046">
    <property type="protein sequence ID" value="MDW5596074.1"/>
    <property type="molecule type" value="Genomic_DNA"/>
</dbReference>
<dbReference type="InterPro" id="IPR000601">
    <property type="entry name" value="PKD_dom"/>
</dbReference>
<feature type="signal peptide" evidence="2">
    <location>
        <begin position="1"/>
        <end position="19"/>
    </location>
</feature>
<keyword evidence="2" id="KW-0732">Signal</keyword>
<dbReference type="InterPro" id="IPR035986">
    <property type="entry name" value="PKD_dom_sf"/>
</dbReference>
<dbReference type="PROSITE" id="PS50093">
    <property type="entry name" value="PKD"/>
    <property type="match status" value="1"/>
</dbReference>
<keyword evidence="5" id="KW-1185">Reference proteome</keyword>
<sequence length="663" mass="69937">MRRHVCAAILLAAPPLALALPCAPAHARVEGALPIDGPDAAIGELGGVAMAEDGSGGLVYRRFEEGRAHIYAARYDGRRWYPPQRVDIGQRFDSNWPRIAAADGGRLVVVWTQDGPPNQDSLHSAVLPRRATRFLAPTLIDWTIGEARATHPSLAIAPSGSALLAYRAISTFDLQTLPGYVRGEIRLARFDGWRWQKLGAPVNRNRLAPQRAPTAANSPQVTIAPDGRGAVAWQEPDDQLIDRIWARRVFDTRTGVVLQASPATLDSRPVGSHADALAIDMTAFGRVVVVSRQLPDARDRAAAPRIFVNELPESTDDNALRFAVTGPQPADGAGAKATVPPGPPSLSLGGRTSLLVAFPRAGATALAAGEDDSVADLQSSGGDPVPSAGEPPAPAIDAGAANRGTYAYASPEGGGRVIVQQLDGARVVATQPVAGPQGGPIRSIAVAGSGTGDALVAFAQGEDDEGQIAVARVTAPPVPFAAQTPGDWTRAREPLVTWDPAPPGFRPRSYTLELDGRAVARTTRFGYRFREGALADGAHEVRVVATNAVGEASATDPRPLRTDRVAPTAIARVDRRGRRVVVTIDDGRRGTVAGPAPQSSSIVWGDGRRDDDVSARRAHSYRRAGTYRLVVRALDAAGNLDTIRLTVRAPRGAAARPRRTSIG</sequence>
<organism evidence="4 5">
    <name type="scientific">Conexibacter stalactiti</name>
    <dbReference type="NCBI Taxonomy" id="1940611"/>
    <lineage>
        <taxon>Bacteria</taxon>
        <taxon>Bacillati</taxon>
        <taxon>Actinomycetota</taxon>
        <taxon>Thermoleophilia</taxon>
        <taxon>Solirubrobacterales</taxon>
        <taxon>Conexibacteraceae</taxon>
        <taxon>Conexibacter</taxon>
    </lineage>
</organism>
<evidence type="ECO:0000256" key="2">
    <source>
        <dbReference type="SAM" id="SignalP"/>
    </source>
</evidence>
<feature type="chain" id="PRO_5046708038" description="PKD domain-containing protein" evidence="2">
    <location>
        <begin position="20"/>
        <end position="663"/>
    </location>
</feature>
<protein>
    <recommendedName>
        <fullName evidence="3">PKD domain-containing protein</fullName>
    </recommendedName>
</protein>
<evidence type="ECO:0000259" key="3">
    <source>
        <dbReference type="PROSITE" id="PS50093"/>
    </source>
</evidence>
<proteinExistence type="predicted"/>
<reference evidence="5" key="1">
    <citation type="submission" date="2023-07" db="EMBL/GenBank/DDBJ databases">
        <title>Conexibacter stalactiti sp. nov., isolated from stalactites in a lava cave and emended description of the genus Conexibacter.</title>
        <authorList>
            <person name="Lee S.D."/>
        </authorList>
    </citation>
    <scope>NUCLEOTIDE SEQUENCE [LARGE SCALE GENOMIC DNA]</scope>
    <source>
        <strain evidence="5">KCTC 39840</strain>
    </source>
</reference>
<feature type="domain" description="PKD" evidence="3">
    <location>
        <begin position="605"/>
        <end position="654"/>
    </location>
</feature>
<comment type="caution">
    <text evidence="4">The sequence shown here is derived from an EMBL/GenBank/DDBJ whole genome shotgun (WGS) entry which is preliminary data.</text>
</comment>
<feature type="region of interest" description="Disordered" evidence="1">
    <location>
        <begin position="371"/>
        <end position="398"/>
    </location>
</feature>
<evidence type="ECO:0000313" key="4">
    <source>
        <dbReference type="EMBL" id="MDW5596074.1"/>
    </source>
</evidence>
<dbReference type="Proteomes" id="UP001284601">
    <property type="component" value="Unassembled WGS sequence"/>
</dbReference>
<dbReference type="RefSeq" id="WP_318598452.1">
    <property type="nucleotide sequence ID" value="NZ_JAWSTH010000046.1"/>
</dbReference>
<dbReference type="SUPFAM" id="SSF49299">
    <property type="entry name" value="PKD domain"/>
    <property type="match status" value="1"/>
</dbReference>
<name>A0ABU4HVI2_9ACTN</name>
<evidence type="ECO:0000256" key="1">
    <source>
        <dbReference type="SAM" id="MobiDB-lite"/>
    </source>
</evidence>